<organism evidence="2 3">
    <name type="scientific">Aliarcobacter butzleri</name>
    <dbReference type="NCBI Taxonomy" id="28197"/>
    <lineage>
        <taxon>Bacteria</taxon>
        <taxon>Pseudomonadati</taxon>
        <taxon>Campylobacterota</taxon>
        <taxon>Epsilonproteobacteria</taxon>
        <taxon>Campylobacterales</taxon>
        <taxon>Arcobacteraceae</taxon>
        <taxon>Aliarcobacter</taxon>
    </lineage>
</organism>
<reference evidence="2" key="1">
    <citation type="journal article" date="2023" name="Antibiotics">
        <title>Genomic Characterization of Antibiotic-Resistant Campylobacterales Isolated from Chilean Poultry Meat.</title>
        <authorList>
            <person name="Concha-Toloza M."/>
            <person name="Lopez-Cantillo M."/>
            <person name="Molina-Mora J.A."/>
            <person name="Collado L."/>
        </authorList>
    </citation>
    <scope>NUCLEOTIDE SEQUENCE</scope>
    <source>
        <strain evidence="2">FR1p273A</strain>
    </source>
</reference>
<accession>A0AAW6VRU7</accession>
<name>A0AAW6VRU7_9BACT</name>
<evidence type="ECO:0000313" key="2">
    <source>
        <dbReference type="EMBL" id="MDK2062799.1"/>
    </source>
</evidence>
<dbReference type="RefSeq" id="WP_284074963.1">
    <property type="nucleotide sequence ID" value="NZ_CP183408.1"/>
</dbReference>
<sequence>MKIIIIGNGFDLSLGLKTSYKDFIQSNYFNLLVKNNNSLALYLNEKKEINNWVDIEKELTEYSKQIQDDKSKVKNDFKELKNALMDYLKESQEEEINENSKAFEMMKNEIKDTEIIYNFNYTNSVFKVARILEISNIEFKHSYVHGSIENKNIIFGIEDDARINDNHIFLKKSSNINFAESNIIRVLNNSGEKINLVIFGHSLGITDSSYFKNYFYSLTNQYNHSKLKLYHFGEEAYDDMMGTIDKYTGHNLTNFKHYNDLEFIDSSI</sequence>
<dbReference type="EMBL" id="JAQTJH010000012">
    <property type="protein sequence ID" value="MDK2062799.1"/>
    <property type="molecule type" value="Genomic_DNA"/>
</dbReference>
<dbReference type="InterPro" id="IPR025935">
    <property type="entry name" value="AbiH"/>
</dbReference>
<protein>
    <submittedName>
        <fullName evidence="2">AbiH family protein</fullName>
    </submittedName>
</protein>
<dbReference type="Proteomes" id="UP001237843">
    <property type="component" value="Unassembled WGS sequence"/>
</dbReference>
<proteinExistence type="predicted"/>
<gene>
    <name evidence="2" type="ORF">PT520_09745</name>
</gene>
<evidence type="ECO:0000256" key="1">
    <source>
        <dbReference type="SAM" id="Coils"/>
    </source>
</evidence>
<dbReference type="Pfam" id="PF14253">
    <property type="entry name" value="AbiH"/>
    <property type="match status" value="1"/>
</dbReference>
<keyword evidence="1" id="KW-0175">Coiled coil</keyword>
<feature type="coiled-coil region" evidence="1">
    <location>
        <begin position="63"/>
        <end position="109"/>
    </location>
</feature>
<comment type="caution">
    <text evidence="2">The sequence shown here is derived from an EMBL/GenBank/DDBJ whole genome shotgun (WGS) entry which is preliminary data.</text>
</comment>
<reference evidence="2" key="2">
    <citation type="submission" date="2023-02" db="EMBL/GenBank/DDBJ databases">
        <authorList>
            <person name="Concha-Toloza M."/>
            <person name="Lopez-Cantillo M."/>
            <person name="Molina-Mora J."/>
            <person name="Collado L."/>
        </authorList>
    </citation>
    <scope>NUCLEOTIDE SEQUENCE</scope>
    <source>
        <strain evidence="2">FR1p273A</strain>
    </source>
</reference>
<dbReference type="AlphaFoldDB" id="A0AAW6VRU7"/>
<evidence type="ECO:0000313" key="3">
    <source>
        <dbReference type="Proteomes" id="UP001237843"/>
    </source>
</evidence>